<name>A0ACB1KHH7_RANTA</name>
<dbReference type="EMBL" id="CATOBB020000904">
    <property type="protein sequence ID" value="CAM9203764.1"/>
    <property type="molecule type" value="Genomic_DNA"/>
</dbReference>
<organism evidence="1 2">
    <name type="scientific">Rangifer tarandus platyrhynchus</name>
    <name type="common">Svalbard reindeer</name>
    <dbReference type="NCBI Taxonomy" id="3082113"/>
    <lineage>
        <taxon>Eukaryota</taxon>
        <taxon>Metazoa</taxon>
        <taxon>Chordata</taxon>
        <taxon>Craniata</taxon>
        <taxon>Vertebrata</taxon>
        <taxon>Euteleostomi</taxon>
        <taxon>Mammalia</taxon>
        <taxon>Eutheria</taxon>
        <taxon>Laurasiatheria</taxon>
        <taxon>Artiodactyla</taxon>
        <taxon>Ruminantia</taxon>
        <taxon>Pecora</taxon>
        <taxon>Cervidae</taxon>
        <taxon>Odocoileinae</taxon>
        <taxon>Rangifer</taxon>
    </lineage>
</organism>
<evidence type="ECO:0000313" key="1">
    <source>
        <dbReference type="EMBL" id="CAM9203764.1"/>
    </source>
</evidence>
<proteinExistence type="predicted"/>
<comment type="caution">
    <text evidence="1">The sequence shown here is derived from an EMBL/GenBank/DDBJ whole genome shotgun (WGS) entry which is preliminary data.</text>
</comment>
<sequence>MKVTDPEHRRSFPDQEPLNTTLCSSSQRCALSWGPRSSEYRCSSLNIYGAIPHRTTWVWAGEAWVLCMNGTPEVYPVTAGEVLAPITRSVLCRYEFRAQWQC</sequence>
<evidence type="ECO:0000313" key="2">
    <source>
        <dbReference type="Proteomes" id="UP001162501"/>
    </source>
</evidence>
<dbReference type="Proteomes" id="UP001162501">
    <property type="component" value="Unassembled WGS sequence"/>
</dbReference>
<accession>A0ACB1KHH7</accession>
<gene>
    <name evidence="1" type="ORF">MRATA1EN22A_LOCUS29826</name>
</gene>
<protein>
    <submittedName>
        <fullName evidence="1">Uncharacterized protein</fullName>
    </submittedName>
</protein>
<reference evidence="1" key="1">
    <citation type="submission" date="2025-03" db="EMBL/GenBank/DDBJ databases">
        <authorList>
            <consortium name="ELIXIR-Norway"/>
            <consortium name="Elixir Norway"/>
        </authorList>
    </citation>
    <scope>NUCLEOTIDE SEQUENCE</scope>
</reference>